<dbReference type="EMBL" id="CP046566">
    <property type="protein sequence ID" value="QGW26989.1"/>
    <property type="molecule type" value="Genomic_DNA"/>
</dbReference>
<dbReference type="RefSeq" id="WP_157476287.1">
    <property type="nucleotide sequence ID" value="NZ_CP046566.1"/>
</dbReference>
<evidence type="ECO:0000256" key="1">
    <source>
        <dbReference type="ARBA" id="ARBA00093770"/>
    </source>
</evidence>
<dbReference type="Proteomes" id="UP000426027">
    <property type="component" value="Chromosome"/>
</dbReference>
<gene>
    <name evidence="2" type="ORF">GLV81_01720</name>
</gene>
<proteinExistence type="inferred from homology"/>
<dbReference type="InterPro" id="IPR021458">
    <property type="entry name" value="Rv0495c"/>
</dbReference>
<keyword evidence="3" id="KW-1185">Reference proteome</keyword>
<evidence type="ECO:0000313" key="2">
    <source>
        <dbReference type="EMBL" id="QGW26989.1"/>
    </source>
</evidence>
<dbReference type="KEGG" id="fls:GLV81_01720"/>
<dbReference type="AlphaFoldDB" id="A0A6I6GPH3"/>
<protein>
    <submittedName>
        <fullName evidence="2">DUF3109 family protein</fullName>
    </submittedName>
</protein>
<comment type="similarity">
    <text evidence="1">Belongs to the Rv0495c family.</text>
</comment>
<accession>A0A6I6GPH3</accession>
<reference evidence="2 3" key="1">
    <citation type="submission" date="2019-11" db="EMBL/GenBank/DDBJ databases">
        <authorList>
            <person name="Im W.T."/>
        </authorList>
    </citation>
    <scope>NUCLEOTIDE SEQUENCE [LARGE SCALE GENOMIC DNA]</scope>
    <source>
        <strain evidence="2 3">SB-02</strain>
    </source>
</reference>
<name>A0A6I6GPH3_9BACT</name>
<evidence type="ECO:0000313" key="3">
    <source>
        <dbReference type="Proteomes" id="UP000426027"/>
    </source>
</evidence>
<dbReference type="Pfam" id="PF11307">
    <property type="entry name" value="DUF3109"/>
    <property type="match status" value="1"/>
</dbReference>
<sequence length="196" mass="22016">MIAIDNKLVSDELVEEQFVCDLVKCKGGCCVDGDAGAPLDKEELARIDEVFDAVLPYLPAHHVAEINKQGRYVYDREFGWVTPAINGGICVYAITDAAGIVKCGIEQAYNDGKVTWKKPISCHLFPIRIQQSKNGDTEYVNYEPRETLCKPACKLGKKLKVPVYQFLKEPIIRKYGQDFYEALDAVAQDYFEIQGK</sequence>
<organism evidence="2 3">
    <name type="scientific">Phnomibacter ginsenosidimutans</name>
    <dbReference type="NCBI Taxonomy" id="2676868"/>
    <lineage>
        <taxon>Bacteria</taxon>
        <taxon>Pseudomonadati</taxon>
        <taxon>Bacteroidota</taxon>
        <taxon>Chitinophagia</taxon>
        <taxon>Chitinophagales</taxon>
        <taxon>Chitinophagaceae</taxon>
        <taxon>Phnomibacter</taxon>
    </lineage>
</organism>